<feature type="coiled-coil region" evidence="1">
    <location>
        <begin position="244"/>
        <end position="285"/>
    </location>
</feature>
<evidence type="ECO:0000256" key="1">
    <source>
        <dbReference type="SAM" id="Coils"/>
    </source>
</evidence>
<sequence>MKFAHLLVSLTPFPLVPLSSSLLVYFTTHLLVCLYTCLLISLTSCLHDSCLLDYLSPYLPLSLTPCLLDSSALLEEVLAAQQGRGRAVMSRLLLANKERDEAFIRARQVQLAAEHLDVSLEDPDEDTAEDMDQLLCCVCDADSVQKVQRFGSVLVQHLRLARQRRNEITTQEMMAVMKERDSAIAKCKQLEQDVMEERKEHARETELLRRKDIDVELQVLQAPRSFQDLHAPLPSDGGSPLALVQQLSNEKENMGAELQRCREAEREASEKVLKLERLVEVLRKKVGTGSLRAVM</sequence>
<dbReference type="AlphaFoldDB" id="A0AAQ4S0B0"/>
<evidence type="ECO:0000313" key="2">
    <source>
        <dbReference type="Ensembl" id="ENSGACP00000068313.1"/>
    </source>
</evidence>
<reference evidence="2" key="3">
    <citation type="submission" date="2025-09" db="UniProtKB">
        <authorList>
            <consortium name="Ensembl"/>
        </authorList>
    </citation>
    <scope>IDENTIFICATION</scope>
</reference>
<dbReference type="Ensembl" id="ENSGACT00000058932.1">
    <property type="protein sequence ID" value="ENSGACP00000068313.1"/>
    <property type="gene ID" value="ENSGACG00000035224.1"/>
</dbReference>
<keyword evidence="1" id="KW-0175">Coiled coil</keyword>
<dbReference type="Proteomes" id="UP000007635">
    <property type="component" value="Chromosome XV"/>
</dbReference>
<reference evidence="2" key="2">
    <citation type="submission" date="2025-08" db="UniProtKB">
        <authorList>
            <consortium name="Ensembl"/>
        </authorList>
    </citation>
    <scope>IDENTIFICATION</scope>
</reference>
<evidence type="ECO:0000313" key="3">
    <source>
        <dbReference type="Proteomes" id="UP000007635"/>
    </source>
</evidence>
<organism evidence="2 3">
    <name type="scientific">Gasterosteus aculeatus aculeatus</name>
    <name type="common">three-spined stickleback</name>
    <dbReference type="NCBI Taxonomy" id="481459"/>
    <lineage>
        <taxon>Eukaryota</taxon>
        <taxon>Metazoa</taxon>
        <taxon>Chordata</taxon>
        <taxon>Craniata</taxon>
        <taxon>Vertebrata</taxon>
        <taxon>Euteleostomi</taxon>
        <taxon>Actinopterygii</taxon>
        <taxon>Neopterygii</taxon>
        <taxon>Teleostei</taxon>
        <taxon>Neoteleostei</taxon>
        <taxon>Acanthomorphata</taxon>
        <taxon>Eupercaria</taxon>
        <taxon>Perciformes</taxon>
        <taxon>Cottioidei</taxon>
        <taxon>Gasterosteales</taxon>
        <taxon>Gasterosteidae</taxon>
        <taxon>Gasterosteus</taxon>
    </lineage>
</organism>
<evidence type="ECO:0008006" key="4">
    <source>
        <dbReference type="Google" id="ProtNLM"/>
    </source>
</evidence>
<dbReference type="GeneTree" id="ENSGT00390000017800"/>
<proteinExistence type="predicted"/>
<name>A0AAQ4S0B0_GASAC</name>
<protein>
    <recommendedName>
        <fullName evidence="4">Mirror-image polydactyly 1</fullName>
    </recommendedName>
</protein>
<feature type="coiled-coil region" evidence="1">
    <location>
        <begin position="173"/>
        <end position="207"/>
    </location>
</feature>
<dbReference type="PANTHER" id="PTHR22089:SF2">
    <property type="entry name" value="MIRROR-IMAGE POLYDACTYLY GENE 1 PROTEIN"/>
    <property type="match status" value="1"/>
</dbReference>
<keyword evidence="3" id="KW-1185">Reference proteome</keyword>
<dbReference type="InterPro" id="IPR026175">
    <property type="entry name" value="MIPOL1"/>
</dbReference>
<reference evidence="2 3" key="1">
    <citation type="journal article" date="2021" name="G3 (Bethesda)">
        <title>Improved contiguity of the threespine stickleback genome using long-read sequencing.</title>
        <authorList>
            <person name="Nath S."/>
            <person name="Shaw D.E."/>
            <person name="White M.A."/>
        </authorList>
    </citation>
    <scope>NUCLEOTIDE SEQUENCE [LARGE SCALE GENOMIC DNA]</scope>
    <source>
        <strain evidence="2 3">Lake Benthic</strain>
    </source>
</reference>
<dbReference type="PANTHER" id="PTHR22089">
    <property type="entry name" value="MIRROR-IMAGE POLYDACTYLY GENE 1 PROTEIN"/>
    <property type="match status" value="1"/>
</dbReference>
<accession>A0AAQ4S0B0</accession>